<dbReference type="OrthoDB" id="9795467at2"/>
<organism evidence="4 5">
    <name type="scientific">Oceanithermus desulfurans NBRC 100063</name>
    <dbReference type="NCBI Taxonomy" id="1227550"/>
    <lineage>
        <taxon>Bacteria</taxon>
        <taxon>Thermotogati</taxon>
        <taxon>Deinococcota</taxon>
        <taxon>Deinococci</taxon>
        <taxon>Thermales</taxon>
        <taxon>Thermaceae</taxon>
        <taxon>Oceanithermus</taxon>
    </lineage>
</organism>
<dbReference type="PANTHER" id="PTHR43649">
    <property type="entry name" value="ARABINOSE-BINDING PROTEIN-RELATED"/>
    <property type="match status" value="1"/>
</dbReference>
<evidence type="ECO:0000256" key="3">
    <source>
        <dbReference type="ARBA" id="ARBA00022729"/>
    </source>
</evidence>
<dbReference type="EMBL" id="BJXN01000001">
    <property type="protein sequence ID" value="GEM88699.1"/>
    <property type="molecule type" value="Genomic_DNA"/>
</dbReference>
<dbReference type="InterPro" id="IPR050490">
    <property type="entry name" value="Bact_solute-bd_prot1"/>
</dbReference>
<evidence type="ECO:0000313" key="4">
    <source>
        <dbReference type="EMBL" id="GEM88699.1"/>
    </source>
</evidence>
<dbReference type="AlphaFoldDB" id="A0A511RGC4"/>
<dbReference type="SUPFAM" id="SSF53850">
    <property type="entry name" value="Periplasmic binding protein-like II"/>
    <property type="match status" value="1"/>
</dbReference>
<dbReference type="RefSeq" id="WP_147144828.1">
    <property type="nucleotide sequence ID" value="NZ_BJXN01000001.1"/>
</dbReference>
<protein>
    <submittedName>
        <fullName evidence="4">Bicyclomycin resistance protein</fullName>
    </submittedName>
</protein>
<keyword evidence="2" id="KW-0813">Transport</keyword>
<dbReference type="Proteomes" id="UP000321827">
    <property type="component" value="Unassembled WGS sequence"/>
</dbReference>
<keyword evidence="3" id="KW-0732">Signal</keyword>
<dbReference type="Pfam" id="PF01547">
    <property type="entry name" value="SBP_bac_1"/>
    <property type="match status" value="1"/>
</dbReference>
<dbReference type="InterPro" id="IPR006059">
    <property type="entry name" value="SBP"/>
</dbReference>
<dbReference type="Gene3D" id="3.40.190.10">
    <property type="entry name" value="Periplasmic binding protein-like II"/>
    <property type="match status" value="1"/>
</dbReference>
<reference evidence="4 5" key="1">
    <citation type="submission" date="2019-07" db="EMBL/GenBank/DDBJ databases">
        <title>Whole genome shotgun sequence of Oceanithermus desulfurans NBRC 100063.</title>
        <authorList>
            <person name="Hosoyama A."/>
            <person name="Uohara A."/>
            <person name="Ohji S."/>
            <person name="Ichikawa N."/>
        </authorList>
    </citation>
    <scope>NUCLEOTIDE SEQUENCE [LARGE SCALE GENOMIC DNA]</scope>
    <source>
        <strain evidence="4 5">NBRC 100063</strain>
    </source>
</reference>
<comment type="similarity">
    <text evidence="1">Belongs to the bacterial solute-binding protein 1 family.</text>
</comment>
<sequence length="443" mass="48903">MRKVWMVLFALALGSFGLAQSLVWWTTENQPKRMEVQRQIAAEFTAKTGIKVEVVPVEENQLSERITAAFAAGQLPDVIFHPLDYTVGWAAQGILDTEAATEVIRELGENTFAKGALELASYEGSYTAVPTDGWTQLIVYRKDLFKQKSLYPPKTFAAVLGGIEAFHNPPEMYGFVVATDPSQTYFQQVFEHIALANGVRLVDANGNITLNTPAMVHTLQFYKKLAEASPPGNLYWKQSRELYLAGKALQIVWSPFILDELAGLRDSVPVTAFGNPTSDELAKRTGFLAKLAGPDNPSGASYAQISYMGITVDADTANAKKFVKFLLTDGYLEWLSVAPEGKFPVRRGTPDDPQKFVNGWAKLPVGVDRKRPLGDIYPPEVIKTILEGLDVADRWGFRAGYGELVSKLYGEKTIPKIVRRYLDGELTAEQAAAEMQKAVEALK</sequence>
<name>A0A511RGC4_9DEIN</name>
<evidence type="ECO:0000256" key="2">
    <source>
        <dbReference type="ARBA" id="ARBA00022448"/>
    </source>
</evidence>
<evidence type="ECO:0000313" key="5">
    <source>
        <dbReference type="Proteomes" id="UP000321827"/>
    </source>
</evidence>
<comment type="caution">
    <text evidence="4">The sequence shown here is derived from an EMBL/GenBank/DDBJ whole genome shotgun (WGS) entry which is preliminary data.</text>
</comment>
<proteinExistence type="inferred from homology"/>
<evidence type="ECO:0000256" key="1">
    <source>
        <dbReference type="ARBA" id="ARBA00008520"/>
    </source>
</evidence>
<accession>A0A511RGC4</accession>
<dbReference type="PANTHER" id="PTHR43649:SF34">
    <property type="entry name" value="ABC TRANSPORTER PERIPLASMIC-BINDING PROTEIN YCJN-RELATED"/>
    <property type="match status" value="1"/>
</dbReference>
<gene>
    <name evidence="4" type="ORF">ODE01S_01330</name>
</gene>